<dbReference type="OrthoDB" id="1685233at2"/>
<evidence type="ECO:0000259" key="12">
    <source>
        <dbReference type="PROSITE" id="PS52015"/>
    </source>
</evidence>
<dbReference type="InterPro" id="IPR003538">
    <property type="entry name" value="TonB"/>
</dbReference>
<dbReference type="SUPFAM" id="SSF74653">
    <property type="entry name" value="TolA/TonB C-terminal domain"/>
    <property type="match status" value="1"/>
</dbReference>
<feature type="domain" description="TonB C-terminal" evidence="12">
    <location>
        <begin position="124"/>
        <end position="215"/>
    </location>
</feature>
<keyword evidence="10" id="KW-0735">Signal-anchor</keyword>
<proteinExistence type="inferred from homology"/>
<dbReference type="NCBIfam" id="TIGR01352">
    <property type="entry name" value="tonB_Cterm"/>
    <property type="match status" value="1"/>
</dbReference>
<evidence type="ECO:0000256" key="4">
    <source>
        <dbReference type="ARBA" id="ARBA00022475"/>
    </source>
</evidence>
<dbReference type="InterPro" id="IPR006260">
    <property type="entry name" value="TonB/TolA_C"/>
</dbReference>
<feature type="compositionally biased region" description="Basic and acidic residues" evidence="11">
    <location>
        <begin position="123"/>
        <end position="134"/>
    </location>
</feature>
<dbReference type="InterPro" id="IPR037682">
    <property type="entry name" value="TonB_C"/>
</dbReference>
<evidence type="ECO:0000256" key="11">
    <source>
        <dbReference type="SAM" id="MobiDB-lite"/>
    </source>
</evidence>
<feature type="compositionally biased region" description="Pro residues" evidence="11">
    <location>
        <begin position="79"/>
        <end position="106"/>
    </location>
</feature>
<keyword evidence="3 10" id="KW-0813">Transport</keyword>
<gene>
    <name evidence="13" type="ORF">DF286_05935</name>
</gene>
<feature type="region of interest" description="Disordered" evidence="11">
    <location>
        <begin position="52"/>
        <end position="146"/>
    </location>
</feature>
<name>A0A2U2J2A1_9SPHN</name>
<keyword evidence="8 10" id="KW-1133">Transmembrane helix</keyword>
<dbReference type="Gene3D" id="3.30.1150.10">
    <property type="match status" value="1"/>
</dbReference>
<evidence type="ECO:0000256" key="10">
    <source>
        <dbReference type="RuleBase" id="RU362123"/>
    </source>
</evidence>
<dbReference type="Proteomes" id="UP000245916">
    <property type="component" value="Unassembled WGS sequence"/>
</dbReference>
<evidence type="ECO:0000256" key="6">
    <source>
        <dbReference type="ARBA" id="ARBA00022692"/>
    </source>
</evidence>
<evidence type="ECO:0000256" key="3">
    <source>
        <dbReference type="ARBA" id="ARBA00022448"/>
    </source>
</evidence>
<evidence type="ECO:0000256" key="9">
    <source>
        <dbReference type="ARBA" id="ARBA00023136"/>
    </source>
</evidence>
<keyword evidence="14" id="KW-1185">Reference proteome</keyword>
<keyword evidence="4 10" id="KW-1003">Cell membrane</keyword>
<dbReference type="GO" id="GO:0030288">
    <property type="term" value="C:outer membrane-bounded periplasmic space"/>
    <property type="evidence" value="ECO:0007669"/>
    <property type="project" value="InterPro"/>
</dbReference>
<dbReference type="PROSITE" id="PS52015">
    <property type="entry name" value="TONB_CTD"/>
    <property type="match status" value="1"/>
</dbReference>
<feature type="transmembrane region" description="Helical" evidence="10">
    <location>
        <begin position="15"/>
        <end position="33"/>
    </location>
</feature>
<evidence type="ECO:0000256" key="7">
    <source>
        <dbReference type="ARBA" id="ARBA00022927"/>
    </source>
</evidence>
<protein>
    <recommendedName>
        <fullName evidence="10">Protein TonB</fullName>
    </recommendedName>
</protein>
<evidence type="ECO:0000313" key="13">
    <source>
        <dbReference type="EMBL" id="PWG02456.1"/>
    </source>
</evidence>
<dbReference type="GO" id="GO:0055085">
    <property type="term" value="P:transmembrane transport"/>
    <property type="evidence" value="ECO:0007669"/>
    <property type="project" value="InterPro"/>
</dbReference>
<keyword evidence="6 10" id="KW-0812">Transmembrane</keyword>
<dbReference type="GO" id="GO:0031992">
    <property type="term" value="F:energy transducer activity"/>
    <property type="evidence" value="ECO:0007669"/>
    <property type="project" value="InterPro"/>
</dbReference>
<dbReference type="GO" id="GO:0098797">
    <property type="term" value="C:plasma membrane protein complex"/>
    <property type="evidence" value="ECO:0007669"/>
    <property type="project" value="TreeGrafter"/>
</dbReference>
<feature type="compositionally biased region" description="Pro residues" evidence="11">
    <location>
        <begin position="113"/>
        <end position="122"/>
    </location>
</feature>
<evidence type="ECO:0000256" key="5">
    <source>
        <dbReference type="ARBA" id="ARBA00022519"/>
    </source>
</evidence>
<accession>A0A2U2J2A1</accession>
<organism evidence="13 14">
    <name type="scientific">Allosphingosinicella humi</name>
    <dbReference type="NCBI Taxonomy" id="2068657"/>
    <lineage>
        <taxon>Bacteria</taxon>
        <taxon>Pseudomonadati</taxon>
        <taxon>Pseudomonadota</taxon>
        <taxon>Alphaproteobacteria</taxon>
        <taxon>Sphingomonadales</taxon>
        <taxon>Sphingomonadaceae</taxon>
        <taxon>Allosphingosinicella</taxon>
    </lineage>
</organism>
<comment type="function">
    <text evidence="10">Interacts with outer membrane receptor proteins that carry out high-affinity binding and energy dependent uptake into the periplasmic space of specific substrates. It could act to transduce energy from the cytoplasmic membrane to specific energy-requiring processes in the outer membrane, resulting in the release into the periplasm of ligands bound by these outer membrane proteins.</text>
</comment>
<dbReference type="Pfam" id="PF03544">
    <property type="entry name" value="TonB_C"/>
    <property type="match status" value="1"/>
</dbReference>
<evidence type="ECO:0000256" key="8">
    <source>
        <dbReference type="ARBA" id="ARBA00022989"/>
    </source>
</evidence>
<dbReference type="PANTHER" id="PTHR33446">
    <property type="entry name" value="PROTEIN TONB-RELATED"/>
    <property type="match status" value="1"/>
</dbReference>
<keyword evidence="5 10" id="KW-0997">Cell inner membrane</keyword>
<keyword evidence="9 10" id="KW-0472">Membrane</keyword>
<comment type="caution">
    <text evidence="13">The sequence shown here is derived from an EMBL/GenBank/DDBJ whole genome shotgun (WGS) entry which is preliminary data.</text>
</comment>
<dbReference type="GO" id="GO:0015891">
    <property type="term" value="P:siderophore transport"/>
    <property type="evidence" value="ECO:0007669"/>
    <property type="project" value="InterPro"/>
</dbReference>
<reference evidence="13 14" key="1">
    <citation type="submission" date="2018-05" db="EMBL/GenBank/DDBJ databases">
        <title>Genome of Sphingosinicella humi QZX222.</title>
        <authorList>
            <person name="Qiao Z."/>
            <person name="Wang G."/>
        </authorList>
    </citation>
    <scope>NUCLEOTIDE SEQUENCE [LARGE SCALE GENOMIC DNA]</scope>
    <source>
        <strain evidence="13 14">QZX222</strain>
    </source>
</reference>
<dbReference type="PRINTS" id="PR01374">
    <property type="entry name" value="TONBPROTEIN"/>
</dbReference>
<comment type="subcellular location">
    <subcellularLocation>
        <location evidence="1 10">Cell inner membrane</location>
        <topology evidence="1 10">Single-pass membrane protein</topology>
        <orientation evidence="1 10">Periplasmic side</orientation>
    </subcellularLocation>
</comment>
<dbReference type="PANTHER" id="PTHR33446:SF2">
    <property type="entry name" value="PROTEIN TONB"/>
    <property type="match status" value="1"/>
</dbReference>
<dbReference type="InterPro" id="IPR051045">
    <property type="entry name" value="TonB-dependent_transducer"/>
</dbReference>
<keyword evidence="7 10" id="KW-0653">Protein transport</keyword>
<evidence type="ECO:0000256" key="2">
    <source>
        <dbReference type="ARBA" id="ARBA00006555"/>
    </source>
</evidence>
<dbReference type="GO" id="GO:0015031">
    <property type="term" value="P:protein transport"/>
    <property type="evidence" value="ECO:0007669"/>
    <property type="project" value="UniProtKB-UniRule"/>
</dbReference>
<sequence length="215" mass="23256">MADTGFLNQTPRSPTGLIIVIALHAVALTALALSKTPIERRPPDIIDIFRVAPQKEPPPPDPEPLPEPPKAPPSTVDIVPPPMPLPPLSDNLLPPPPMPRPVPPGPVAGINPPSLPVPPAPPVRKEAQIDRRSELQPAYPASERRLDREGSVTISLLIGADGRVKSAEKVSATSDAFYRATERHALAHWRFEPATVDGRPIESRKTMTVHFRLNG</sequence>
<evidence type="ECO:0000313" key="14">
    <source>
        <dbReference type="Proteomes" id="UP000245916"/>
    </source>
</evidence>
<comment type="similarity">
    <text evidence="2 10">Belongs to the TonB family.</text>
</comment>
<feature type="compositionally biased region" description="Pro residues" evidence="11">
    <location>
        <begin position="55"/>
        <end position="72"/>
    </location>
</feature>
<dbReference type="EMBL" id="QFFF01000001">
    <property type="protein sequence ID" value="PWG02456.1"/>
    <property type="molecule type" value="Genomic_DNA"/>
</dbReference>
<dbReference type="RefSeq" id="WP_109270595.1">
    <property type="nucleotide sequence ID" value="NZ_QFFF01000001.1"/>
</dbReference>
<evidence type="ECO:0000256" key="1">
    <source>
        <dbReference type="ARBA" id="ARBA00004383"/>
    </source>
</evidence>
<dbReference type="AlphaFoldDB" id="A0A2U2J2A1"/>